<evidence type="ECO:0000313" key="3">
    <source>
        <dbReference type="Proteomes" id="UP000184600"/>
    </source>
</evidence>
<dbReference type="OrthoDB" id="51325at2"/>
<protein>
    <recommendedName>
        <fullName evidence="1">Orc1-like AAA ATPase domain-containing protein</fullName>
    </recommendedName>
</protein>
<dbReference type="RefSeq" id="WP_073586351.1">
    <property type="nucleotide sequence ID" value="NZ_AP024897.1"/>
</dbReference>
<dbReference type="EMBL" id="FRFG01000084">
    <property type="protein sequence ID" value="SHO58910.1"/>
    <property type="molecule type" value="Genomic_DNA"/>
</dbReference>
<dbReference type="Pfam" id="PF13191">
    <property type="entry name" value="AAA_16"/>
    <property type="match status" value="1"/>
</dbReference>
<dbReference type="STRING" id="1117707.VQ7734_04685"/>
<evidence type="ECO:0000259" key="1">
    <source>
        <dbReference type="Pfam" id="PF13191"/>
    </source>
</evidence>
<dbReference type="Gene3D" id="3.40.50.300">
    <property type="entry name" value="P-loop containing nucleotide triphosphate hydrolases"/>
    <property type="match status" value="1"/>
</dbReference>
<name>A0A1M7Z299_9VIBR</name>
<dbReference type="AlphaFoldDB" id="A0A1M7Z299"/>
<dbReference type="SUPFAM" id="SSF52540">
    <property type="entry name" value="P-loop containing nucleoside triphosphate hydrolases"/>
    <property type="match status" value="1"/>
</dbReference>
<feature type="domain" description="Orc1-like AAA ATPase" evidence="1">
    <location>
        <begin position="42"/>
        <end position="220"/>
    </location>
</feature>
<gene>
    <name evidence="2" type="ORF">VQ7734_04685</name>
</gene>
<organism evidence="2 3">
    <name type="scientific">Vibrio quintilis</name>
    <dbReference type="NCBI Taxonomy" id="1117707"/>
    <lineage>
        <taxon>Bacteria</taxon>
        <taxon>Pseudomonadati</taxon>
        <taxon>Pseudomonadota</taxon>
        <taxon>Gammaproteobacteria</taxon>
        <taxon>Vibrionales</taxon>
        <taxon>Vibrionaceae</taxon>
        <taxon>Vibrio</taxon>
    </lineage>
</organism>
<accession>A0A1M7Z299</accession>
<keyword evidence="3" id="KW-1185">Reference proteome</keyword>
<dbReference type="InterPro" id="IPR041664">
    <property type="entry name" value="AAA_16"/>
</dbReference>
<sequence length="408" mass="46606">MLYRTVTHLASFFDVTIDKLMDDVPPSLWKYAVINQGEPEPCIGRDRELSQLQQLYKKAFERRQTVGVSGMHGLGKTNLIRHFLSHTVHTGKRVLYIHINPSFSFTARLSRLLLDISEKADDEVVRERIKACVKSSLLYFYLLRVTGVHLNPAEALALEKLSPGRLSDIEVLAVMVLLQQISQRKISVLAIDGLHEAEAHQLQWVRTFINNSATQPLLIILGITDVYQFSFLPLWLQQVEMIRLKPLDEATMISLANIFSDAQLSGKVVCDAHKHISVRRACGYPAILKMLIESHQPAQDCPEKLYQTIMVKFSQLSATQIRLLKFLACFGVAVSLKLIDMLFSRLSITAVTPLHELVCMGFLYPQQDAYIFRHVLIWEIVRKQVSEKDRQDWQAICQRHTFPAQDSK</sequence>
<dbReference type="Proteomes" id="UP000184600">
    <property type="component" value="Unassembled WGS sequence"/>
</dbReference>
<dbReference type="InterPro" id="IPR027417">
    <property type="entry name" value="P-loop_NTPase"/>
</dbReference>
<evidence type="ECO:0000313" key="2">
    <source>
        <dbReference type="EMBL" id="SHO58910.1"/>
    </source>
</evidence>
<proteinExistence type="predicted"/>
<reference evidence="3" key="1">
    <citation type="submission" date="2016-12" db="EMBL/GenBank/DDBJ databases">
        <authorList>
            <person name="Rodrigo-Torres L."/>
            <person name="Arahal R.D."/>
            <person name="Lucena T."/>
        </authorList>
    </citation>
    <scope>NUCLEOTIDE SEQUENCE [LARGE SCALE GENOMIC DNA]</scope>
</reference>